<dbReference type="NCBIfam" id="TIGR00161">
    <property type="entry name" value="proteasome assembly chaperone family protein"/>
    <property type="match status" value="1"/>
</dbReference>
<dbReference type="Pfam" id="PF09754">
    <property type="entry name" value="PAC2"/>
    <property type="match status" value="1"/>
</dbReference>
<protein>
    <recommendedName>
        <fullName evidence="2">PAC2 family protein</fullName>
    </recommendedName>
</protein>
<evidence type="ECO:0008006" key="2">
    <source>
        <dbReference type="Google" id="ProtNLM"/>
    </source>
</evidence>
<dbReference type="InterPro" id="IPR019151">
    <property type="entry name" value="Proteasome_assmbl_chaperone_2"/>
</dbReference>
<name>A0A0W8FCE2_9ZZZZ</name>
<evidence type="ECO:0000313" key="1">
    <source>
        <dbReference type="EMBL" id="KUG18539.1"/>
    </source>
</evidence>
<dbReference type="InterPro" id="IPR038389">
    <property type="entry name" value="PSMG2_sf"/>
</dbReference>
<organism evidence="1">
    <name type="scientific">hydrocarbon metagenome</name>
    <dbReference type="NCBI Taxonomy" id="938273"/>
    <lineage>
        <taxon>unclassified sequences</taxon>
        <taxon>metagenomes</taxon>
        <taxon>ecological metagenomes</taxon>
    </lineage>
</organism>
<dbReference type="PANTHER" id="PTHR35610">
    <property type="entry name" value="3-ISOPROPYLMALATE DEHYDRATASE-RELATED"/>
    <property type="match status" value="1"/>
</dbReference>
<gene>
    <name evidence="1" type="ORF">ASZ90_011775</name>
</gene>
<dbReference type="InterPro" id="IPR004425">
    <property type="entry name" value="MJ0106-like"/>
</dbReference>
<dbReference type="Gene3D" id="3.40.50.10900">
    <property type="entry name" value="PAC-like subunit"/>
    <property type="match status" value="1"/>
</dbReference>
<dbReference type="SUPFAM" id="SSF159659">
    <property type="entry name" value="Cgl1923-like"/>
    <property type="match status" value="1"/>
</dbReference>
<reference evidence="1" key="1">
    <citation type="journal article" date="2015" name="Proc. Natl. Acad. Sci. U.S.A.">
        <title>Networks of energetic and metabolic interactions define dynamics in microbial communities.</title>
        <authorList>
            <person name="Embree M."/>
            <person name="Liu J.K."/>
            <person name="Al-Bassam M.M."/>
            <person name="Zengler K."/>
        </authorList>
    </citation>
    <scope>NUCLEOTIDE SEQUENCE</scope>
</reference>
<dbReference type="EMBL" id="LNQE01001375">
    <property type="protein sequence ID" value="KUG18539.1"/>
    <property type="molecule type" value="Genomic_DNA"/>
</dbReference>
<proteinExistence type="predicted"/>
<comment type="caution">
    <text evidence="1">The sequence shown here is derived from an EMBL/GenBank/DDBJ whole genome shotgun (WGS) entry which is preliminary data.</text>
</comment>
<dbReference type="PANTHER" id="PTHR35610:SF8">
    <property type="entry name" value="3-ISOPROPYLMALATE DEHYDRATASE"/>
    <property type="match status" value="1"/>
</dbReference>
<dbReference type="AlphaFoldDB" id="A0A0W8FCE2"/>
<sequence>MEKDIVQVILEKELTVKNPILIEGFPGIGLVGNIASQYIVNDLKMTYIGAMNSKYFPPLAVLLGGVVNMPVRIYEDASKGVVVLTADIPIHPLASYEVGREIVAWAESIDVQELICLAGITVMDDQNRVFGAVSRQELLDKIRGKAEIFEIGTITGITGSIMNECRIRNLPAVCLLGETASAEPDPRSAIAAIETINKIYGLGVNTAKLAEQAEEIEVQMAQLAQQMKAAAPEEQQTQLPKEFPMYG</sequence>
<accession>A0A0W8FCE2</accession>